<dbReference type="AlphaFoldDB" id="A0A7K1S7Y6"/>
<evidence type="ECO:0000313" key="1">
    <source>
        <dbReference type="EMBL" id="MVM29917.1"/>
    </source>
</evidence>
<dbReference type="Proteomes" id="UP000436006">
    <property type="component" value="Unassembled WGS sequence"/>
</dbReference>
<evidence type="ECO:0000313" key="2">
    <source>
        <dbReference type="Proteomes" id="UP000436006"/>
    </source>
</evidence>
<dbReference type="RefSeq" id="WP_157584180.1">
    <property type="nucleotide sequence ID" value="NZ_WPIN01000003.1"/>
</dbReference>
<organism evidence="1 2">
    <name type="scientific">Spirosoma arboris</name>
    <dbReference type="NCBI Taxonomy" id="2682092"/>
    <lineage>
        <taxon>Bacteria</taxon>
        <taxon>Pseudomonadati</taxon>
        <taxon>Bacteroidota</taxon>
        <taxon>Cytophagia</taxon>
        <taxon>Cytophagales</taxon>
        <taxon>Cytophagaceae</taxon>
        <taxon>Spirosoma</taxon>
    </lineage>
</organism>
<protein>
    <submittedName>
        <fullName evidence="1">Uncharacterized protein</fullName>
    </submittedName>
</protein>
<accession>A0A7K1S7Y6</accession>
<keyword evidence="2" id="KW-1185">Reference proteome</keyword>
<name>A0A7K1S7Y6_9BACT</name>
<proteinExistence type="predicted"/>
<comment type="caution">
    <text evidence="1">The sequence shown here is derived from an EMBL/GenBank/DDBJ whole genome shotgun (WGS) entry which is preliminary data.</text>
</comment>
<sequence length="116" mass="13409">MHKIDLAIYPIGMAALLELIHLPSDYSTREALNRLSLAEIALVEWRGRVTPQTLLTWKLRDRRKKYCLKLPLSVAVALRIVLKRLHLENELQEVYNELDRALVNSGLSPKFLTYSL</sequence>
<gene>
    <name evidence="1" type="ORF">GO755_07725</name>
</gene>
<dbReference type="EMBL" id="WPIN01000003">
    <property type="protein sequence ID" value="MVM29917.1"/>
    <property type="molecule type" value="Genomic_DNA"/>
</dbReference>
<reference evidence="1 2" key="1">
    <citation type="submission" date="2019-12" db="EMBL/GenBank/DDBJ databases">
        <title>Spirosoma sp. HMF4905 genome sequencing and assembly.</title>
        <authorList>
            <person name="Kang H."/>
            <person name="Cha I."/>
            <person name="Kim H."/>
            <person name="Joh K."/>
        </authorList>
    </citation>
    <scope>NUCLEOTIDE SEQUENCE [LARGE SCALE GENOMIC DNA]</scope>
    <source>
        <strain evidence="1 2">HMF4905</strain>
    </source>
</reference>